<dbReference type="GO" id="GO:0030570">
    <property type="term" value="F:pectate lyase activity"/>
    <property type="evidence" value="ECO:0007669"/>
    <property type="project" value="InterPro"/>
</dbReference>
<dbReference type="Gene3D" id="2.160.20.10">
    <property type="entry name" value="Single-stranded right-handed beta-helix, Pectin lyase-like"/>
    <property type="match status" value="1"/>
</dbReference>
<dbReference type="GO" id="GO:0005576">
    <property type="term" value="C:extracellular region"/>
    <property type="evidence" value="ECO:0007669"/>
    <property type="project" value="UniProtKB-SubCell"/>
</dbReference>
<dbReference type="PROSITE" id="PS50231">
    <property type="entry name" value="RICIN_B_LECTIN"/>
    <property type="match status" value="1"/>
</dbReference>
<comment type="subcellular location">
    <subcellularLocation>
        <location evidence="2">Secreted</location>
    </subcellularLocation>
</comment>
<keyword evidence="2" id="KW-0964">Secreted</keyword>
<evidence type="ECO:0000259" key="4">
    <source>
        <dbReference type="SMART" id="SM00656"/>
    </source>
</evidence>
<protein>
    <submittedName>
        <fullName evidence="5">Pectate lyase</fullName>
    </submittedName>
</protein>
<dbReference type="InterPro" id="IPR035992">
    <property type="entry name" value="Ricin_B-like_lectins"/>
</dbReference>
<dbReference type="InterPro" id="IPR006626">
    <property type="entry name" value="PbH1"/>
</dbReference>
<evidence type="ECO:0000313" key="6">
    <source>
        <dbReference type="Proteomes" id="UP000054314"/>
    </source>
</evidence>
<evidence type="ECO:0000256" key="1">
    <source>
        <dbReference type="ARBA" id="ARBA00023239"/>
    </source>
</evidence>
<dbReference type="InterPro" id="IPR002022">
    <property type="entry name" value="Pec_lyase"/>
</dbReference>
<gene>
    <name evidence="5" type="ORF">N869_00875</name>
</gene>
<dbReference type="Pfam" id="PF00544">
    <property type="entry name" value="Pectate_lyase_4"/>
    <property type="match status" value="1"/>
</dbReference>
<keyword evidence="2" id="KW-0624">Polysaccharide degradation</keyword>
<dbReference type="InterPro" id="IPR012334">
    <property type="entry name" value="Pectin_lyas_fold"/>
</dbReference>
<evidence type="ECO:0000256" key="2">
    <source>
        <dbReference type="RuleBase" id="RU361173"/>
    </source>
</evidence>
<feature type="signal peptide" evidence="3">
    <location>
        <begin position="1"/>
        <end position="38"/>
    </location>
</feature>
<organism evidence="5 6">
    <name type="scientific">Cellulomonas bogoriensis 69B4 = DSM 16987</name>
    <dbReference type="NCBI Taxonomy" id="1386082"/>
    <lineage>
        <taxon>Bacteria</taxon>
        <taxon>Bacillati</taxon>
        <taxon>Actinomycetota</taxon>
        <taxon>Actinomycetes</taxon>
        <taxon>Micrococcales</taxon>
        <taxon>Cellulomonadaceae</taxon>
        <taxon>Cellulomonas</taxon>
    </lineage>
</organism>
<sequence length="481" mass="51411">MIRDGRRPGRVRTSVVAALTAFVTGVVALVALALPAQAATVDTGAWYVLVNRQSGKAMEIRDFSTSDGGVIQQWTRNDGEWQQWRFVDVGSGWYQLRNRHSGKVLDVWERSTADGASIRQFAGHDGHNQQFRLVDSEGDRVRLIARHSTKAVTVTDRSTADGATVTQLENRNQYNQQWELVRVGSGNGSTPPGGGTTPPATQTGAVGWAAQGGGTTGGGSASVTTVTSASALESAASGTSAAVIRVQGTISCSGMIRIGSNKTIEGASGARITGCGLNIRQSQNVIVRNLTFDRWDDDAINIETSERILITRNTFGSGYDGSVDIKRAADYVTVSWNHFRGNDKNSLVGHSDDNGSQDRGKLRVTYHHNWFDGTNQRNPRVRFGNPVHVFNNLYSNVGSYGIASTEEAGVLVEGNYFENTRNPFVLGQAASGPGTLVARNNHFVGSGSGQQTGSVRAIPYSYTLDNASQVKSIVQGGAGAR</sequence>
<reference evidence="5 6" key="1">
    <citation type="submission" date="2013-08" db="EMBL/GenBank/DDBJ databases">
        <title>Genome sequencing of Cellulomonas bogoriensis 69B4.</title>
        <authorList>
            <person name="Chen F."/>
            <person name="Li Y."/>
            <person name="Wang G."/>
        </authorList>
    </citation>
    <scope>NUCLEOTIDE SEQUENCE [LARGE SCALE GENOMIC DNA]</scope>
    <source>
        <strain evidence="5 6">69B4</strain>
    </source>
</reference>
<keyword evidence="2" id="KW-0119">Carbohydrate metabolism</keyword>
<dbReference type="Gene3D" id="2.80.10.50">
    <property type="match status" value="3"/>
</dbReference>
<dbReference type="Proteomes" id="UP000054314">
    <property type="component" value="Unassembled WGS sequence"/>
</dbReference>
<dbReference type="EMBL" id="AXCZ01000082">
    <property type="protein sequence ID" value="KGM12920.1"/>
    <property type="molecule type" value="Genomic_DNA"/>
</dbReference>
<comment type="caution">
    <text evidence="5">The sequence shown here is derived from an EMBL/GenBank/DDBJ whole genome shotgun (WGS) entry which is preliminary data.</text>
</comment>
<dbReference type="PANTHER" id="PTHR31683">
    <property type="entry name" value="PECTATE LYASE 18-RELATED"/>
    <property type="match status" value="1"/>
</dbReference>
<dbReference type="SUPFAM" id="SSF50370">
    <property type="entry name" value="Ricin B-like lectins"/>
    <property type="match status" value="1"/>
</dbReference>
<feature type="chain" id="PRO_5001959820" evidence="3">
    <location>
        <begin position="39"/>
        <end position="481"/>
    </location>
</feature>
<dbReference type="AlphaFoldDB" id="A0A0A0BY76"/>
<keyword evidence="6" id="KW-1185">Reference proteome</keyword>
<comment type="similarity">
    <text evidence="2">Belongs to the polysaccharide lyase 1 family.</text>
</comment>
<accession>A0A0A0BY76</accession>
<dbReference type="OrthoDB" id="4298856at2"/>
<dbReference type="SUPFAM" id="SSF51126">
    <property type="entry name" value="Pectin lyase-like"/>
    <property type="match status" value="1"/>
</dbReference>
<dbReference type="InterPro" id="IPR045032">
    <property type="entry name" value="PEL"/>
</dbReference>
<dbReference type="PANTHER" id="PTHR31683:SF18">
    <property type="entry name" value="PECTATE LYASE 21-RELATED"/>
    <property type="match status" value="1"/>
</dbReference>
<keyword evidence="1 2" id="KW-0456">Lyase</keyword>
<dbReference type="InterPro" id="IPR000772">
    <property type="entry name" value="Ricin_B_lectin"/>
</dbReference>
<dbReference type="Pfam" id="PF14200">
    <property type="entry name" value="RicinB_lectin_2"/>
    <property type="match status" value="2"/>
</dbReference>
<dbReference type="SMART" id="SM00710">
    <property type="entry name" value="PbH1"/>
    <property type="match status" value="4"/>
</dbReference>
<dbReference type="SMART" id="SM00656">
    <property type="entry name" value="Amb_all"/>
    <property type="match status" value="1"/>
</dbReference>
<dbReference type="RefSeq" id="WP_035060412.1">
    <property type="nucleotide sequence ID" value="NZ_AXCZ01000082.1"/>
</dbReference>
<name>A0A0A0BY76_9CELL</name>
<proteinExistence type="inferred from homology"/>
<evidence type="ECO:0000256" key="3">
    <source>
        <dbReference type="SAM" id="SignalP"/>
    </source>
</evidence>
<evidence type="ECO:0000313" key="5">
    <source>
        <dbReference type="EMBL" id="KGM12920.1"/>
    </source>
</evidence>
<dbReference type="InterPro" id="IPR011050">
    <property type="entry name" value="Pectin_lyase_fold/virulence"/>
</dbReference>
<keyword evidence="3" id="KW-0732">Signal</keyword>
<dbReference type="GO" id="GO:0000272">
    <property type="term" value="P:polysaccharide catabolic process"/>
    <property type="evidence" value="ECO:0007669"/>
    <property type="project" value="UniProtKB-KW"/>
</dbReference>
<feature type="domain" description="Pectate lyase" evidence="4">
    <location>
        <begin position="219"/>
        <end position="423"/>
    </location>
</feature>